<keyword evidence="2" id="KW-0519">Myristate</keyword>
<evidence type="ECO:0000313" key="12">
    <source>
        <dbReference type="WBParaSite" id="MBELARI_LOCUS11375"/>
    </source>
</evidence>
<dbReference type="SUPFAM" id="SSF52540">
    <property type="entry name" value="P-loop containing nucleoside triphosphate hydrolases"/>
    <property type="match status" value="1"/>
</dbReference>
<dbReference type="InterPro" id="IPR001019">
    <property type="entry name" value="Gprotein_alpha_su"/>
</dbReference>
<keyword evidence="11" id="KW-1185">Reference proteome</keyword>
<dbReference type="PANTHER" id="PTHR10218:SF194">
    <property type="entry name" value="G PROTEIN, ALPHA SUBUNIT"/>
    <property type="match status" value="1"/>
</dbReference>
<evidence type="ECO:0000256" key="2">
    <source>
        <dbReference type="ARBA" id="ARBA00022707"/>
    </source>
</evidence>
<dbReference type="GO" id="GO:0007191">
    <property type="term" value="P:adenylate cyclase-activating dopamine receptor signaling pathway"/>
    <property type="evidence" value="ECO:0007669"/>
    <property type="project" value="TreeGrafter"/>
</dbReference>
<sequence>MGSAGKSTIIKQLQKLCHLRPTDYQMYDEEWQPIHHTFKEHELHRWARIIRKNIIDALQILVKQANAWSLSIKNEKAREFAEKIFTIDSVPSQGDEMGQLGEQLVNLFNDSTIQDTYDKRAKMTGELQLTDGTLYFLSDLKIKEIFSSSYSPSDDDILHARDPTTGITDYRFSINEMKIMIHDIGGQKVERAKTVNYINNWVSADRQNYRNFILYIVSMAEYNLQHPIHDGLTLFDESLKMLELIMELQPVQNCGVMIFLNKEDIFKDKIKRCKDLPEVRGETIKYLGKYMEKGDKDKLETTGDYSYRSMRKCVAAKVAHVVSSSKLKRNKGVYHKYTCAVDSKLMDTLFGAIRNEITNTIIDQASWIF</sequence>
<feature type="binding site" evidence="9">
    <location>
        <begin position="183"/>
        <end position="187"/>
    </location>
    <ligand>
        <name>GTP</name>
        <dbReference type="ChEBI" id="CHEBI:37565"/>
    </ligand>
</feature>
<accession>A0AAF3J226</accession>
<feature type="binding site" evidence="9">
    <location>
        <begin position="158"/>
        <end position="164"/>
    </location>
    <ligand>
        <name>GTP</name>
        <dbReference type="ChEBI" id="CHEBI:37565"/>
    </ligand>
</feature>
<evidence type="ECO:0000256" key="7">
    <source>
        <dbReference type="ARBA" id="ARBA00023224"/>
    </source>
</evidence>
<evidence type="ECO:0000256" key="3">
    <source>
        <dbReference type="ARBA" id="ARBA00022723"/>
    </source>
</evidence>
<feature type="binding site" evidence="10">
    <location>
        <position position="164"/>
    </location>
    <ligand>
        <name>Mg(2+)</name>
        <dbReference type="ChEBI" id="CHEBI:18420"/>
    </ligand>
</feature>
<dbReference type="SUPFAM" id="SSF47895">
    <property type="entry name" value="Transducin (alpha subunit), insertion domain"/>
    <property type="match status" value="1"/>
</dbReference>
<dbReference type="Proteomes" id="UP000887575">
    <property type="component" value="Unassembled WGS sequence"/>
</dbReference>
<dbReference type="AlphaFoldDB" id="A0AAF3J226"/>
<evidence type="ECO:0000256" key="10">
    <source>
        <dbReference type="PIRSR" id="PIRSR601019-2"/>
    </source>
</evidence>
<dbReference type="GO" id="GO:0005525">
    <property type="term" value="F:GTP binding"/>
    <property type="evidence" value="ECO:0007669"/>
    <property type="project" value="UniProtKB-KW"/>
</dbReference>
<dbReference type="GO" id="GO:0046872">
    <property type="term" value="F:metal ion binding"/>
    <property type="evidence" value="ECO:0007669"/>
    <property type="project" value="UniProtKB-KW"/>
</dbReference>
<keyword evidence="5 9" id="KW-0342">GTP-binding</keyword>
<feature type="binding site" evidence="10">
    <location>
        <position position="7"/>
    </location>
    <ligand>
        <name>Mg(2+)</name>
        <dbReference type="ChEBI" id="CHEBI:18420"/>
    </ligand>
</feature>
<dbReference type="GO" id="GO:0005737">
    <property type="term" value="C:cytoplasm"/>
    <property type="evidence" value="ECO:0007669"/>
    <property type="project" value="TreeGrafter"/>
</dbReference>
<keyword evidence="4 9" id="KW-0547">Nucleotide-binding</keyword>
<protein>
    <submittedName>
        <fullName evidence="12">Uncharacterized protein</fullName>
    </submittedName>
</protein>
<evidence type="ECO:0000256" key="8">
    <source>
        <dbReference type="ARBA" id="ARBA00023288"/>
    </source>
</evidence>
<dbReference type="PRINTS" id="PR00318">
    <property type="entry name" value="GPROTEINA"/>
</dbReference>
<dbReference type="Pfam" id="PF00503">
    <property type="entry name" value="G-alpha"/>
    <property type="match status" value="1"/>
</dbReference>
<dbReference type="PANTHER" id="PTHR10218">
    <property type="entry name" value="GTP-BINDING PROTEIN ALPHA SUBUNIT"/>
    <property type="match status" value="1"/>
</dbReference>
<dbReference type="SMART" id="SM00275">
    <property type="entry name" value="G_alpha"/>
    <property type="match status" value="1"/>
</dbReference>
<proteinExistence type="predicted"/>
<evidence type="ECO:0000256" key="4">
    <source>
        <dbReference type="ARBA" id="ARBA00022741"/>
    </source>
</evidence>
<dbReference type="PROSITE" id="PS51882">
    <property type="entry name" value="G_ALPHA"/>
    <property type="match status" value="1"/>
</dbReference>
<keyword evidence="6" id="KW-0564">Palmitate</keyword>
<dbReference type="WBParaSite" id="MBELARI_LOCUS11375">
    <property type="protein sequence ID" value="MBELARI_LOCUS11375"/>
    <property type="gene ID" value="MBELARI_LOCUS11375"/>
</dbReference>
<evidence type="ECO:0000256" key="1">
    <source>
        <dbReference type="ARBA" id="ARBA00011356"/>
    </source>
</evidence>
<keyword evidence="8" id="KW-0449">Lipoprotein</keyword>
<feature type="binding site" evidence="9">
    <location>
        <begin position="261"/>
        <end position="264"/>
    </location>
    <ligand>
        <name>GTP</name>
        <dbReference type="ChEBI" id="CHEBI:37565"/>
    </ligand>
</feature>
<keyword evidence="7" id="KW-0807">Transducer</keyword>
<evidence type="ECO:0000313" key="11">
    <source>
        <dbReference type="Proteomes" id="UP000887575"/>
    </source>
</evidence>
<evidence type="ECO:0000256" key="5">
    <source>
        <dbReference type="ARBA" id="ARBA00023134"/>
    </source>
</evidence>
<dbReference type="FunFam" id="3.40.50.300:FF:000692">
    <property type="entry name" value="Guanine nucleotide-binding protein subunit alpha"/>
    <property type="match status" value="1"/>
</dbReference>
<dbReference type="GO" id="GO:0003924">
    <property type="term" value="F:GTPase activity"/>
    <property type="evidence" value="ECO:0007669"/>
    <property type="project" value="InterPro"/>
</dbReference>
<feature type="binding site" evidence="9">
    <location>
        <position position="340"/>
    </location>
    <ligand>
        <name>GTP</name>
        <dbReference type="ChEBI" id="CHEBI:37565"/>
    </ligand>
</feature>
<name>A0AAF3J226_9BILA</name>
<dbReference type="Gene3D" id="3.40.50.300">
    <property type="entry name" value="P-loop containing nucleotide triphosphate hydrolases"/>
    <property type="match status" value="1"/>
</dbReference>
<organism evidence="11 12">
    <name type="scientific">Mesorhabditis belari</name>
    <dbReference type="NCBI Taxonomy" id="2138241"/>
    <lineage>
        <taxon>Eukaryota</taxon>
        <taxon>Metazoa</taxon>
        <taxon>Ecdysozoa</taxon>
        <taxon>Nematoda</taxon>
        <taxon>Chromadorea</taxon>
        <taxon>Rhabditida</taxon>
        <taxon>Rhabditina</taxon>
        <taxon>Rhabditomorpha</taxon>
        <taxon>Rhabditoidea</taxon>
        <taxon>Rhabditidae</taxon>
        <taxon>Mesorhabditinae</taxon>
        <taxon>Mesorhabditis</taxon>
    </lineage>
</organism>
<keyword evidence="3 10" id="KW-0479">Metal-binding</keyword>
<dbReference type="InterPro" id="IPR027417">
    <property type="entry name" value="P-loop_NTPase"/>
</dbReference>
<dbReference type="GO" id="GO:0001664">
    <property type="term" value="F:G protein-coupled receptor binding"/>
    <property type="evidence" value="ECO:0007669"/>
    <property type="project" value="TreeGrafter"/>
</dbReference>
<dbReference type="GO" id="GO:0031683">
    <property type="term" value="F:G-protein beta/gamma-subunit complex binding"/>
    <property type="evidence" value="ECO:0007669"/>
    <property type="project" value="InterPro"/>
</dbReference>
<dbReference type="InterPro" id="IPR011025">
    <property type="entry name" value="GproteinA_insert"/>
</dbReference>
<reference evidence="12" key="1">
    <citation type="submission" date="2024-02" db="UniProtKB">
        <authorList>
            <consortium name="WormBaseParasite"/>
        </authorList>
    </citation>
    <scope>IDENTIFICATION</scope>
</reference>
<keyword evidence="10" id="KW-0460">Magnesium</keyword>
<dbReference type="GO" id="GO:0007606">
    <property type="term" value="P:sensory perception of chemical stimulus"/>
    <property type="evidence" value="ECO:0007669"/>
    <property type="project" value="TreeGrafter"/>
</dbReference>
<evidence type="ECO:0000256" key="9">
    <source>
        <dbReference type="PIRSR" id="PIRSR601019-1"/>
    </source>
</evidence>
<evidence type="ECO:0000256" key="6">
    <source>
        <dbReference type="ARBA" id="ARBA00023139"/>
    </source>
</evidence>
<dbReference type="Gene3D" id="1.10.400.10">
    <property type="entry name" value="GI Alpha 1, domain 2-like"/>
    <property type="match status" value="1"/>
</dbReference>
<comment type="subunit">
    <text evidence="1">G proteins are composed of 3 units; alpha, beta and gamma. The alpha chain contains the guanine nucleotide binding site.</text>
</comment>
<dbReference type="GO" id="GO:0005834">
    <property type="term" value="C:heterotrimeric G-protein complex"/>
    <property type="evidence" value="ECO:0007669"/>
    <property type="project" value="TreeGrafter"/>
</dbReference>